<dbReference type="HOGENOM" id="CLU_037123_1_2_11"/>
<keyword evidence="5" id="KW-0862">Zinc</keyword>
<evidence type="ECO:0000256" key="5">
    <source>
        <dbReference type="ARBA" id="ARBA00022833"/>
    </source>
</evidence>
<feature type="transmembrane region" description="Helical" evidence="8">
    <location>
        <begin position="261"/>
        <end position="279"/>
    </location>
</feature>
<evidence type="ECO:0000256" key="7">
    <source>
        <dbReference type="SAM" id="MobiDB-lite"/>
    </source>
</evidence>
<reference evidence="9 10" key="1">
    <citation type="submission" date="2010-10" db="EMBL/GenBank/DDBJ databases">
        <title>Complete sequence of Frankia sp. EuI1c.</title>
        <authorList>
            <consortium name="US DOE Joint Genome Institute"/>
            <person name="Lucas S."/>
            <person name="Copeland A."/>
            <person name="Lapidus A."/>
            <person name="Cheng J.-F."/>
            <person name="Bruce D."/>
            <person name="Goodwin L."/>
            <person name="Pitluck S."/>
            <person name="Chertkov O."/>
            <person name="Detter J.C."/>
            <person name="Han C."/>
            <person name="Tapia R."/>
            <person name="Land M."/>
            <person name="Hauser L."/>
            <person name="Jeffries C."/>
            <person name="Kyrpides N."/>
            <person name="Ivanova N."/>
            <person name="Mikhailova N."/>
            <person name="Beauchemin N."/>
            <person name="Sen A."/>
            <person name="Sur S.A."/>
            <person name="Gtari M."/>
            <person name="Wall L."/>
            <person name="Tisa L."/>
            <person name="Woyke T."/>
        </authorList>
    </citation>
    <scope>NUCLEOTIDE SEQUENCE [LARGE SCALE GENOMIC DNA]</scope>
    <source>
        <strain evidence="10">DSM 45817 / CECT 9037 / EuI1c</strain>
    </source>
</reference>
<keyword evidence="8" id="KW-0812">Transmembrane</keyword>
<dbReference type="InParanoid" id="E3J1S5"/>
<dbReference type="KEGG" id="fri:FraEuI1c_4893"/>
<dbReference type="AlphaFoldDB" id="E3J1S5"/>
<dbReference type="GO" id="GO:0008237">
    <property type="term" value="F:metallopeptidase activity"/>
    <property type="evidence" value="ECO:0007669"/>
    <property type="project" value="UniProtKB-KW"/>
</dbReference>
<keyword evidence="3" id="KW-0645">Protease</keyword>
<feature type="transmembrane region" description="Helical" evidence="8">
    <location>
        <begin position="47"/>
        <end position="67"/>
    </location>
</feature>
<dbReference type="STRING" id="298654.FraEuI1c_4893"/>
<dbReference type="GO" id="GO:0006508">
    <property type="term" value="P:proteolysis"/>
    <property type="evidence" value="ECO:0007669"/>
    <property type="project" value="UniProtKB-KW"/>
</dbReference>
<evidence type="ECO:0000313" key="9">
    <source>
        <dbReference type="EMBL" id="ADP82883.1"/>
    </source>
</evidence>
<evidence type="ECO:0000256" key="2">
    <source>
        <dbReference type="ARBA" id="ARBA00007931"/>
    </source>
</evidence>
<evidence type="ECO:0000313" key="10">
    <source>
        <dbReference type="Proteomes" id="UP000002484"/>
    </source>
</evidence>
<keyword evidence="8" id="KW-0472">Membrane</keyword>
<dbReference type="OrthoDB" id="3205534at2"/>
<evidence type="ECO:0000256" key="4">
    <source>
        <dbReference type="ARBA" id="ARBA00022801"/>
    </source>
</evidence>
<keyword evidence="8" id="KW-1133">Transmembrane helix</keyword>
<evidence type="ECO:0000256" key="8">
    <source>
        <dbReference type="SAM" id="Phobius"/>
    </source>
</evidence>
<evidence type="ECO:0000256" key="1">
    <source>
        <dbReference type="ARBA" id="ARBA00001947"/>
    </source>
</evidence>
<sequence>MGTQDAGSGRRLPRIVVRPGLAVSVAIVTALLGWLTLPVTVPNRTGSAYFSAGLLGALLLVGILVAADLARALAARRAGVDVHAIQLGAFGSRLVLGRPPVPGGGFRRGPDEMVWGVGASGVGAAEPYPAEPSGGATAPGPPAQQPGEPRSDGLDPRADAAIARAGLLTTLLLGAALTTLGVFAPGGTFALAARVGLWVGTFTLLITLVDLLPSPRTPGGRVLAAFVLRRGGDPRRAAAVVAQTGVIVGWVLLAAGVAACFLVGFVGLWAVLLGWMALASSRLEQARQRAGTALEGVFIRDVMAPPPPRLPSWQTVDAALAEVVRPGALVAPVFTVHEVDDALIGVALARALAAVPLDDRDLARVSRVTIPMSAVPTARPDEPLAVVAPRLAARPAAGFVLVLDEDQRDPAGGPRVVGVVGPLEIRRALETAPARGRAVVAGFSRPHHHPGR</sequence>
<dbReference type="InterPro" id="IPR046342">
    <property type="entry name" value="CBS_dom_sf"/>
</dbReference>
<keyword evidence="4" id="KW-0378">Hydrolase</keyword>
<feature type="transmembrane region" description="Helical" evidence="8">
    <location>
        <begin position="21"/>
        <end position="41"/>
    </location>
</feature>
<dbReference type="PANTHER" id="PTHR39188:SF3">
    <property type="entry name" value="STAGE IV SPORULATION PROTEIN FB"/>
    <property type="match status" value="1"/>
</dbReference>
<keyword evidence="6" id="KW-0482">Metalloprotease</keyword>
<comment type="cofactor">
    <cofactor evidence="1">
        <name>Zn(2+)</name>
        <dbReference type="ChEBI" id="CHEBI:29105"/>
    </cofactor>
</comment>
<accession>E3J1S5</accession>
<proteinExistence type="inferred from homology"/>
<evidence type="ECO:0000256" key="6">
    <source>
        <dbReference type="ARBA" id="ARBA00023049"/>
    </source>
</evidence>
<feature type="compositionally biased region" description="Low complexity" evidence="7">
    <location>
        <begin position="126"/>
        <end position="138"/>
    </location>
</feature>
<feature type="transmembrane region" description="Helical" evidence="8">
    <location>
        <begin position="191"/>
        <end position="212"/>
    </location>
</feature>
<organism evidence="9 10">
    <name type="scientific">Pseudofrankia inefficax (strain DSM 45817 / CECT 9037 / DDB 130130 / EuI1c)</name>
    <name type="common">Frankia inefficax</name>
    <dbReference type="NCBI Taxonomy" id="298654"/>
    <lineage>
        <taxon>Bacteria</taxon>
        <taxon>Bacillati</taxon>
        <taxon>Actinomycetota</taxon>
        <taxon>Actinomycetes</taxon>
        <taxon>Frankiales</taxon>
        <taxon>Frankiaceae</taxon>
        <taxon>Pseudofrankia</taxon>
    </lineage>
</organism>
<comment type="similarity">
    <text evidence="2">Belongs to the peptidase M50B family.</text>
</comment>
<feature type="region of interest" description="Disordered" evidence="7">
    <location>
        <begin position="126"/>
        <end position="156"/>
    </location>
</feature>
<dbReference type="RefSeq" id="WP_013426001.1">
    <property type="nucleotide sequence ID" value="NC_014666.1"/>
</dbReference>
<dbReference type="eggNOG" id="COG0517">
    <property type="taxonomic scope" value="Bacteria"/>
</dbReference>
<dbReference type="SUPFAM" id="SSF54631">
    <property type="entry name" value="CBS-domain pair"/>
    <property type="match status" value="1"/>
</dbReference>
<gene>
    <name evidence="9" type="ordered locus">FraEuI1c_4893</name>
</gene>
<dbReference type="PANTHER" id="PTHR39188">
    <property type="entry name" value="MEMBRANE-ASSOCIATED ZINC METALLOPROTEASE M50B"/>
    <property type="match status" value="1"/>
</dbReference>
<feature type="transmembrane region" description="Helical" evidence="8">
    <location>
        <begin position="165"/>
        <end position="185"/>
    </location>
</feature>
<dbReference type="Proteomes" id="UP000002484">
    <property type="component" value="Chromosome"/>
</dbReference>
<evidence type="ECO:0000256" key="3">
    <source>
        <dbReference type="ARBA" id="ARBA00022670"/>
    </source>
</evidence>
<keyword evidence="10" id="KW-1185">Reference proteome</keyword>
<name>E3J1S5_PSEI1</name>
<dbReference type="EMBL" id="CP002299">
    <property type="protein sequence ID" value="ADP82883.1"/>
    <property type="molecule type" value="Genomic_DNA"/>
</dbReference>
<protein>
    <submittedName>
        <fullName evidence="9">Peptidase M50</fullName>
    </submittedName>
</protein>